<protein>
    <submittedName>
        <fullName evidence="1">Uncharacterized protein</fullName>
    </submittedName>
</protein>
<gene>
    <name evidence="1" type="ORF">MGWOODY_Clf1968</name>
</gene>
<dbReference type="AlphaFoldDB" id="A0A160VCN1"/>
<sequence length="37" mass="4392">MNTLAESLGKSYPWAVDFFVRDTDWFCNNSYKDRNTV</sequence>
<reference evidence="1" key="1">
    <citation type="submission" date="2015-10" db="EMBL/GenBank/DDBJ databases">
        <authorList>
            <person name="Gilbert D.G."/>
        </authorList>
    </citation>
    <scope>NUCLEOTIDE SEQUENCE</scope>
</reference>
<proteinExistence type="predicted"/>
<organism evidence="1">
    <name type="scientific">hydrothermal vent metagenome</name>
    <dbReference type="NCBI Taxonomy" id="652676"/>
    <lineage>
        <taxon>unclassified sequences</taxon>
        <taxon>metagenomes</taxon>
        <taxon>ecological metagenomes</taxon>
    </lineage>
</organism>
<name>A0A160VCN1_9ZZZZ</name>
<dbReference type="EMBL" id="FAXA01000390">
    <property type="protein sequence ID" value="CUV03325.1"/>
    <property type="molecule type" value="Genomic_DNA"/>
</dbReference>
<accession>A0A160VCN1</accession>
<evidence type="ECO:0000313" key="1">
    <source>
        <dbReference type="EMBL" id="CUV03325.1"/>
    </source>
</evidence>